<feature type="region of interest" description="Disordered" evidence="1">
    <location>
        <begin position="216"/>
        <end position="236"/>
    </location>
</feature>
<evidence type="ECO:0008006" key="4">
    <source>
        <dbReference type="Google" id="ProtNLM"/>
    </source>
</evidence>
<reference evidence="2 3" key="1">
    <citation type="submission" date="2021-02" db="EMBL/GenBank/DDBJ databases">
        <title>Variation within the Batrachochytrium salamandrivorans European outbreak.</title>
        <authorList>
            <person name="Kelly M."/>
            <person name="Pasmans F."/>
            <person name="Shea T.P."/>
            <person name="Munoz J.F."/>
            <person name="Carranza S."/>
            <person name="Cuomo C.A."/>
            <person name="Martel A."/>
        </authorList>
    </citation>
    <scope>NUCLEOTIDE SEQUENCE [LARGE SCALE GENOMIC DNA]</scope>
    <source>
        <strain evidence="2 3">AMFP18/2</strain>
    </source>
</reference>
<keyword evidence="3" id="KW-1185">Reference proteome</keyword>
<accession>A0ABQ8F5Z8</accession>
<evidence type="ECO:0000313" key="2">
    <source>
        <dbReference type="EMBL" id="KAH6592603.1"/>
    </source>
</evidence>
<organism evidence="2 3">
    <name type="scientific">Batrachochytrium salamandrivorans</name>
    <dbReference type="NCBI Taxonomy" id="1357716"/>
    <lineage>
        <taxon>Eukaryota</taxon>
        <taxon>Fungi</taxon>
        <taxon>Fungi incertae sedis</taxon>
        <taxon>Chytridiomycota</taxon>
        <taxon>Chytridiomycota incertae sedis</taxon>
        <taxon>Chytridiomycetes</taxon>
        <taxon>Rhizophydiales</taxon>
        <taxon>Rhizophydiales incertae sedis</taxon>
        <taxon>Batrachochytrium</taxon>
    </lineage>
</organism>
<dbReference type="Proteomes" id="UP001648503">
    <property type="component" value="Unassembled WGS sequence"/>
</dbReference>
<evidence type="ECO:0000313" key="3">
    <source>
        <dbReference type="Proteomes" id="UP001648503"/>
    </source>
</evidence>
<sequence>MGEPAWVKSLQTGISKNHTLPGEETVRLPLASVKQDGSPAIHQIAFHEQLYTDPKVLVLSGAARNADLMSSLKGTKNHVLYWTMPKTGENFTLTGRVFLVAAPNFSYRFGTPPKRIGVTGTANPDDFWESERLRLWKVIDPTYRVCFSWPPSGEQRSLSETSSWSVYEDPVLKVLTPGHNAGFKYTRLDAIEDATLNTLAIGRSYSITGYGGNGGNGDSPGGNSTLSSNRNLSMGTVTPPNMVSVLDASKKPLNAEDELRWAHNSALDSFCLLVFKPTRVEHTIYAANHSKPPDRFVYSASKEGDWSMIEVNP</sequence>
<protein>
    <recommendedName>
        <fullName evidence="4">Pyridoxamine 5'-phosphate oxidase Alr4036 family FMN-binding domain-containing protein</fullName>
    </recommendedName>
</protein>
<proteinExistence type="predicted"/>
<dbReference type="EMBL" id="JAFCIX010000377">
    <property type="protein sequence ID" value="KAH6592603.1"/>
    <property type="molecule type" value="Genomic_DNA"/>
</dbReference>
<feature type="compositionally biased region" description="Polar residues" evidence="1">
    <location>
        <begin position="224"/>
        <end position="236"/>
    </location>
</feature>
<dbReference type="PANTHER" id="PTHR28243:SF1">
    <property type="entry name" value="PYRIDOXAMINE 5'-PHOSPHATE OXIDASE ALR4036 FAMILY FMN-BINDING DOMAIN-CONTAINING PROTEIN"/>
    <property type="match status" value="1"/>
</dbReference>
<dbReference type="InterPro" id="IPR012349">
    <property type="entry name" value="Split_barrel_FMN-bd"/>
</dbReference>
<dbReference type="Gene3D" id="2.30.110.10">
    <property type="entry name" value="Electron Transport, Fmn-binding Protein, Chain A"/>
    <property type="match status" value="2"/>
</dbReference>
<name>A0ABQ8F5Z8_9FUNG</name>
<gene>
    <name evidence="2" type="ORF">BASA50_007979</name>
</gene>
<comment type="caution">
    <text evidence="2">The sequence shown here is derived from an EMBL/GenBank/DDBJ whole genome shotgun (WGS) entry which is preliminary data.</text>
</comment>
<dbReference type="PANTHER" id="PTHR28243">
    <property type="entry name" value="AGL049CP"/>
    <property type="match status" value="1"/>
</dbReference>
<evidence type="ECO:0000256" key="1">
    <source>
        <dbReference type="SAM" id="MobiDB-lite"/>
    </source>
</evidence>